<keyword evidence="1" id="KW-0479">Metal-binding</keyword>
<dbReference type="InterPro" id="IPR029069">
    <property type="entry name" value="HotDog_dom_sf"/>
</dbReference>
<dbReference type="SUPFAM" id="SSF54637">
    <property type="entry name" value="Thioesterase/thiol ester dehydrase-isomerase"/>
    <property type="match status" value="1"/>
</dbReference>
<dbReference type="Gene3D" id="3.10.129.10">
    <property type="entry name" value="Hotdog Thioesterase"/>
    <property type="match status" value="1"/>
</dbReference>
<sequence length="410" mass="43608">GPEILVRINPLDADGGELWGKDLAACAKYSDGFMLPKINSAADVEKIAAKLDEVEASVGRSAGRKNVLLPIATETAEGVLNLAAIAKACPGRVVAITWGAEDLSAEIGASRNRESGGADSKKPGPYLEVFQYVRQLCLLAAKAANIQAIDGVFADVRDLPGCESEAAGAAASGWDGKLSLHPAQVQAIHAGFAPSATEIQEAASGGGNRGALLYKGRMLDKPHLLRARKLLARLGPEGVPTEGKPRADAAVPFKRVFHGKYFDEMEVGDVIVAALTRTVTEADNVLFTCLSMNPAPIHLDHELSKQGEFGGKPLFNSMFTLALGVGMSVLETTHGTTVANLGFSEVKFPRPVFPGDTLRVETEVVDKRESASRPTQGIVTLRHMMYNQKGENVCIAQRQALMMKKPVAKM</sequence>
<feature type="non-terminal residue" evidence="4">
    <location>
        <position position="1"/>
    </location>
</feature>
<evidence type="ECO:0000313" key="5">
    <source>
        <dbReference type="Proteomes" id="UP001189429"/>
    </source>
</evidence>
<dbReference type="InterPro" id="IPR015813">
    <property type="entry name" value="Pyrv/PenolPyrv_kinase-like_dom"/>
</dbReference>
<evidence type="ECO:0000313" key="4">
    <source>
        <dbReference type="EMBL" id="CAK0891277.1"/>
    </source>
</evidence>
<comment type="caution">
    <text evidence="4">The sequence shown here is derived from an EMBL/GenBank/DDBJ whole genome shotgun (WGS) entry which is preliminary data.</text>
</comment>
<evidence type="ECO:0000259" key="2">
    <source>
        <dbReference type="Pfam" id="PF01575"/>
    </source>
</evidence>
<dbReference type="PANTHER" id="PTHR43664:SF1">
    <property type="entry name" value="BETA-METHYLMALYL-COA DEHYDRATASE"/>
    <property type="match status" value="1"/>
</dbReference>
<proteinExistence type="predicted"/>
<keyword evidence="5" id="KW-1185">Reference proteome</keyword>
<dbReference type="InterPro" id="IPR052342">
    <property type="entry name" value="MCH/BMMD"/>
</dbReference>
<name>A0ABN9WWK1_9DINO</name>
<dbReference type="InterPro" id="IPR002539">
    <property type="entry name" value="MaoC-like_dom"/>
</dbReference>
<organism evidence="4 5">
    <name type="scientific">Prorocentrum cordatum</name>
    <dbReference type="NCBI Taxonomy" id="2364126"/>
    <lineage>
        <taxon>Eukaryota</taxon>
        <taxon>Sar</taxon>
        <taxon>Alveolata</taxon>
        <taxon>Dinophyceae</taxon>
        <taxon>Prorocentrales</taxon>
        <taxon>Prorocentraceae</taxon>
        <taxon>Prorocentrum</taxon>
    </lineage>
</organism>
<accession>A0ABN9WWK1</accession>
<evidence type="ECO:0000259" key="3">
    <source>
        <dbReference type="Pfam" id="PF03328"/>
    </source>
</evidence>
<dbReference type="Gene3D" id="3.20.20.60">
    <property type="entry name" value="Phosphoenolpyruvate-binding domains"/>
    <property type="match status" value="1"/>
</dbReference>
<dbReference type="InterPro" id="IPR040442">
    <property type="entry name" value="Pyrv_kinase-like_dom_sf"/>
</dbReference>
<dbReference type="Proteomes" id="UP001189429">
    <property type="component" value="Unassembled WGS sequence"/>
</dbReference>
<dbReference type="PANTHER" id="PTHR43664">
    <property type="entry name" value="MONOAMINE OXIDASE-RELATED"/>
    <property type="match status" value="1"/>
</dbReference>
<dbReference type="InterPro" id="IPR005000">
    <property type="entry name" value="Aldolase/citrate-lyase_domain"/>
</dbReference>
<protein>
    <recommendedName>
        <fullName evidence="6">MaoC-like domain-containing protein</fullName>
    </recommendedName>
</protein>
<evidence type="ECO:0008006" key="6">
    <source>
        <dbReference type="Google" id="ProtNLM"/>
    </source>
</evidence>
<dbReference type="Pfam" id="PF01575">
    <property type="entry name" value="MaoC_dehydratas"/>
    <property type="match status" value="1"/>
</dbReference>
<reference evidence="4" key="1">
    <citation type="submission" date="2023-10" db="EMBL/GenBank/DDBJ databases">
        <authorList>
            <person name="Chen Y."/>
            <person name="Shah S."/>
            <person name="Dougan E. K."/>
            <person name="Thang M."/>
            <person name="Chan C."/>
        </authorList>
    </citation>
    <scope>NUCLEOTIDE SEQUENCE [LARGE SCALE GENOMIC DNA]</scope>
</reference>
<feature type="domain" description="HpcH/HpaI aldolase/citrate lyase" evidence="3">
    <location>
        <begin position="3"/>
        <end position="182"/>
    </location>
</feature>
<dbReference type="EMBL" id="CAUYUJ010019451">
    <property type="protein sequence ID" value="CAK0891277.1"/>
    <property type="molecule type" value="Genomic_DNA"/>
</dbReference>
<feature type="domain" description="MaoC-like" evidence="2">
    <location>
        <begin position="267"/>
        <end position="380"/>
    </location>
</feature>
<dbReference type="Pfam" id="PF03328">
    <property type="entry name" value="HpcH_HpaI"/>
    <property type="match status" value="1"/>
</dbReference>
<dbReference type="CDD" id="cd03451">
    <property type="entry name" value="FkbR2"/>
    <property type="match status" value="1"/>
</dbReference>
<evidence type="ECO:0000256" key="1">
    <source>
        <dbReference type="ARBA" id="ARBA00022723"/>
    </source>
</evidence>
<dbReference type="SUPFAM" id="SSF51621">
    <property type="entry name" value="Phosphoenolpyruvate/pyruvate domain"/>
    <property type="match status" value="1"/>
</dbReference>
<gene>
    <name evidence="4" type="ORF">PCOR1329_LOCUS71262</name>
</gene>